<feature type="compositionally biased region" description="Low complexity" evidence="4">
    <location>
        <begin position="66"/>
        <end position="106"/>
    </location>
</feature>
<dbReference type="PANTHER" id="PTHR31308">
    <property type="match status" value="1"/>
</dbReference>
<evidence type="ECO:0000256" key="3">
    <source>
        <dbReference type="ARBA" id="ARBA00023295"/>
    </source>
</evidence>
<keyword evidence="3" id="KW-0326">Glycosidase</keyword>
<evidence type="ECO:0000259" key="5">
    <source>
        <dbReference type="Pfam" id="PF00150"/>
    </source>
</evidence>
<dbReference type="Pfam" id="PF21526">
    <property type="entry name" value="PGRS"/>
    <property type="match status" value="1"/>
</dbReference>
<dbReference type="Gene3D" id="2.60.40.1180">
    <property type="entry name" value="Golgi alpha-mannosidase II"/>
    <property type="match status" value="1"/>
</dbReference>
<evidence type="ECO:0000259" key="6">
    <source>
        <dbReference type="Pfam" id="PF18564"/>
    </source>
</evidence>
<proteinExistence type="inferred from homology"/>
<sequence length="864" mass="85614">MQRQLIVPQWRALSMCGKLASPHGRVPYTRPMMASAYIGRVGGLAIALGIGAALASANAVAWADTDDSGAGHSAAASAGGHAGPRAAKATAKPKPKPSTSTQKVTTRPATASAIAAPRGPVNVAETAVSAVFAALQTSYPGNRGRGVASTPRAAAVVTNSAVTPTSAASAQIAIPANLTGLVQQVIYTPLHAVVQAWIVSEVGRQIDGFINAAAGSYVIGNGAAGTEDHHNGGAGGWLLGDGGTGWDSDQDGVVGGNGGAAGLLGNGGAGGAGGVGAAGGAGGAGGSLMGIGGTGGAGGAGAAGAVGGAGGAGGDGTGVVFGIGGHGGSGGDGSDGGRGGNGGNGAAFLGSGGDGGDAGKSGVGGTATGLPALGGAGGTAGWLGSHGGVGNSGATAAATQPTGSLPPLSHTGTWLTTSDGQVVIVHGVNEVYKLAPYEPSASGFSEEDAQFLADNGFNVVRLGVIWAGVEPQPGEINTAYLDSIKETVNMLADHGIYTIIDMHQDLYSNEFYGEGAPDWASDGGGRPNKNAGFPGNYYVNPALSHAWDAFWGNADAPNGIGLQDNYALVWQHVASYFSGNSAVIGYDIMNEPFPGSNYPVALLGGSFFAVQQLTPMYDQVAAAIRSVDATTPLYLEPPNPAVTEVPTLLGLPVALLGHITDPNFVLAFHNYCGPIGGVLCTKIANTLAAQAESYSKRHNVPAVMNEFGATSDASTLTKEMSSGDRYLMGWAEWAYTGKGDITGSPDVEGLVYDPTLPPVGDNVNTGNLAILSSPYPQIVSGTPSAWSFKNGTLDFSYSTAKVDGSGTFDEGSLSTISVPPVQYPNGYQVTVTGGHVASAPNAAQLVIASDQGATTISVVVSPAV</sequence>
<keyword evidence="2 7" id="KW-0378">Hydrolase</keyword>
<dbReference type="AlphaFoldDB" id="A0A1Y5PEF7"/>
<name>A0A1Y5PEF7_9MYCO</name>
<dbReference type="Pfam" id="PF18564">
    <property type="entry name" value="Glyco_hydro_5_C"/>
    <property type="match status" value="1"/>
</dbReference>
<dbReference type="GO" id="GO:1901136">
    <property type="term" value="P:carbohydrate derivative catabolic process"/>
    <property type="evidence" value="ECO:0007669"/>
    <property type="project" value="UniProtKB-ARBA"/>
</dbReference>
<dbReference type="PROSITE" id="PS00659">
    <property type="entry name" value="GLYCOSYL_HYDROL_F5"/>
    <property type="match status" value="1"/>
</dbReference>
<evidence type="ECO:0000256" key="4">
    <source>
        <dbReference type="SAM" id="MobiDB-lite"/>
    </source>
</evidence>
<dbReference type="EMBL" id="FLQS01000034">
    <property type="protein sequence ID" value="SBS77087.1"/>
    <property type="molecule type" value="Genomic_DNA"/>
</dbReference>
<dbReference type="InterPro" id="IPR018087">
    <property type="entry name" value="Glyco_hydro_5_CS"/>
</dbReference>
<comment type="similarity">
    <text evidence="1">Belongs to the glycosyl hydrolase 5 (cellulase A) family.</text>
</comment>
<feature type="domain" description="Glycoside hydrolase family 5" evidence="5">
    <location>
        <begin position="446"/>
        <end position="717"/>
    </location>
</feature>
<dbReference type="InterPro" id="IPR041036">
    <property type="entry name" value="GH5_C"/>
</dbReference>
<dbReference type="InterPro" id="IPR001547">
    <property type="entry name" value="Glyco_hydro_5"/>
</dbReference>
<dbReference type="InterPro" id="IPR013780">
    <property type="entry name" value="Glyco_hydro_b"/>
</dbReference>
<accession>A0A1Y5PEF7</accession>
<feature type="domain" description="Glycoside hydrolase family 5 C-terminal" evidence="6">
    <location>
        <begin position="774"/>
        <end position="858"/>
    </location>
</feature>
<dbReference type="SUPFAM" id="SSF51445">
    <property type="entry name" value="(Trans)glycosidases"/>
    <property type="match status" value="1"/>
</dbReference>
<feature type="region of interest" description="Disordered" evidence="4">
    <location>
        <begin position="66"/>
        <end position="112"/>
    </location>
</feature>
<dbReference type="InterPro" id="IPR017853">
    <property type="entry name" value="GH"/>
</dbReference>
<reference evidence="7" key="1">
    <citation type="submission" date="2016-03" db="EMBL/GenBank/DDBJ databases">
        <authorList>
            <person name="Ploux O."/>
        </authorList>
    </citation>
    <scope>NUCLEOTIDE SEQUENCE</scope>
    <source>
        <strain evidence="7">UC10</strain>
    </source>
</reference>
<dbReference type="Gene3D" id="3.20.20.80">
    <property type="entry name" value="Glycosidases"/>
    <property type="match status" value="1"/>
</dbReference>
<dbReference type="PANTHER" id="PTHR31308:SF3">
    <property type="entry name" value="ENDOGLYCOCERAMIDASE"/>
    <property type="match status" value="1"/>
</dbReference>
<dbReference type="GO" id="GO:0004553">
    <property type="term" value="F:hydrolase activity, hydrolyzing O-glycosyl compounds"/>
    <property type="evidence" value="ECO:0007669"/>
    <property type="project" value="InterPro"/>
</dbReference>
<dbReference type="InterPro" id="IPR052066">
    <property type="entry name" value="Glycosphingolipid_Hydrolases"/>
</dbReference>
<dbReference type="InterPro" id="IPR048996">
    <property type="entry name" value="PGRS_rpt"/>
</dbReference>
<feature type="region of interest" description="Disordered" evidence="4">
    <location>
        <begin position="325"/>
        <end position="348"/>
    </location>
</feature>
<dbReference type="GO" id="GO:0000272">
    <property type="term" value="P:polysaccharide catabolic process"/>
    <property type="evidence" value="ECO:0007669"/>
    <property type="project" value="InterPro"/>
</dbReference>
<evidence type="ECO:0000313" key="7">
    <source>
        <dbReference type="EMBL" id="SBS77087.1"/>
    </source>
</evidence>
<dbReference type="GO" id="GO:0016042">
    <property type="term" value="P:lipid catabolic process"/>
    <property type="evidence" value="ECO:0007669"/>
    <property type="project" value="UniProtKB-ARBA"/>
</dbReference>
<gene>
    <name evidence="7" type="ORF">MHPYR_40089</name>
</gene>
<dbReference type="Pfam" id="PF00150">
    <property type="entry name" value="Cellulase"/>
    <property type="match status" value="1"/>
</dbReference>
<organism evidence="7">
    <name type="scientific">uncultured Mycobacterium sp</name>
    <dbReference type="NCBI Taxonomy" id="171292"/>
    <lineage>
        <taxon>Bacteria</taxon>
        <taxon>Bacillati</taxon>
        <taxon>Actinomycetota</taxon>
        <taxon>Actinomycetes</taxon>
        <taxon>Mycobacteriales</taxon>
        <taxon>Mycobacteriaceae</taxon>
        <taxon>Mycobacterium</taxon>
        <taxon>environmental samples</taxon>
    </lineage>
</organism>
<protein>
    <submittedName>
        <fullName evidence="7">Glycoside hydrolase family 5</fullName>
    </submittedName>
</protein>
<evidence type="ECO:0000256" key="1">
    <source>
        <dbReference type="ARBA" id="ARBA00005641"/>
    </source>
</evidence>
<evidence type="ECO:0000256" key="2">
    <source>
        <dbReference type="ARBA" id="ARBA00022801"/>
    </source>
</evidence>